<dbReference type="AlphaFoldDB" id="A0A507SQI4"/>
<accession>A0A507SQI4</accession>
<dbReference type="InterPro" id="IPR016162">
    <property type="entry name" value="Ald_DH_N"/>
</dbReference>
<evidence type="ECO:0000313" key="7">
    <source>
        <dbReference type="Proteomes" id="UP000320801"/>
    </source>
</evidence>
<reference evidence="6 7" key="1">
    <citation type="submission" date="2019-03" db="EMBL/GenBank/DDBJ databases">
        <title>Characterization of a novel Mycoplasma cynos real-time PCR assay.</title>
        <authorList>
            <person name="Tallmadge R.L."/>
            <person name="Mitchell P.K."/>
            <person name="Goodman L."/>
        </authorList>
    </citation>
    <scope>NUCLEOTIDE SEQUENCE [LARGE SCALE GENOMIC DNA]</scope>
    <source>
        <strain evidence="6 7">1642</strain>
    </source>
</reference>
<feature type="domain" description="Aldehyde dehydrogenase" evidence="5">
    <location>
        <begin position="27"/>
        <end position="426"/>
    </location>
</feature>
<dbReference type="EMBL" id="SMDN01000003">
    <property type="protein sequence ID" value="TQC54059.1"/>
    <property type="molecule type" value="Genomic_DNA"/>
</dbReference>
<dbReference type="Gene3D" id="3.40.605.10">
    <property type="entry name" value="Aldehyde Dehydrogenase, Chain A, domain 1"/>
    <property type="match status" value="1"/>
</dbReference>
<dbReference type="Proteomes" id="UP000320801">
    <property type="component" value="Unassembled WGS sequence"/>
</dbReference>
<dbReference type="PROSITE" id="PS00070">
    <property type="entry name" value="ALDEHYDE_DEHYDR_CYS"/>
    <property type="match status" value="1"/>
</dbReference>
<dbReference type="PANTHER" id="PTHR43570:SF16">
    <property type="entry name" value="ALDEHYDE DEHYDROGENASE TYPE III, ISOFORM Q"/>
    <property type="match status" value="1"/>
</dbReference>
<dbReference type="GO" id="GO:0006081">
    <property type="term" value="P:aldehyde metabolic process"/>
    <property type="evidence" value="ECO:0007669"/>
    <property type="project" value="InterPro"/>
</dbReference>
<dbReference type="InterPro" id="IPR016160">
    <property type="entry name" value="Ald_DH_CS_CYS"/>
</dbReference>
<protein>
    <recommendedName>
        <fullName evidence="3">Aldehyde dehydrogenase</fullName>
    </recommendedName>
</protein>
<dbReference type="GO" id="GO:0005737">
    <property type="term" value="C:cytoplasm"/>
    <property type="evidence" value="ECO:0007669"/>
    <property type="project" value="TreeGrafter"/>
</dbReference>
<dbReference type="Gene3D" id="3.40.309.10">
    <property type="entry name" value="Aldehyde Dehydrogenase, Chain A, domain 2"/>
    <property type="match status" value="1"/>
</dbReference>
<dbReference type="InterPro" id="IPR012394">
    <property type="entry name" value="Aldehyde_DH_NAD(P)"/>
</dbReference>
<keyword evidence="7" id="KW-1185">Reference proteome</keyword>
<dbReference type="Pfam" id="PF00171">
    <property type="entry name" value="Aldedh"/>
    <property type="match status" value="1"/>
</dbReference>
<dbReference type="InterPro" id="IPR015590">
    <property type="entry name" value="Aldehyde_DH_dom"/>
</dbReference>
<evidence type="ECO:0000256" key="2">
    <source>
        <dbReference type="ARBA" id="ARBA00023002"/>
    </source>
</evidence>
<dbReference type="InterPro" id="IPR016161">
    <property type="entry name" value="Ald_DH/histidinol_DH"/>
</dbReference>
<sequence length="457" mass="52316">MCSLTLKNKIMVQKDLIIYNKQREMTQKYPFVSYNERIFVLKKLYQLIKKNEKEIIDVLFQDLGKHHYEAYFSEIGLVLHEIKHVIKNLKKWMKPKKVRTPFTLFGGKSFLIPQAYGQCLIISPWNYPFYLTLMPLISSIAAGNRNIVKTSEFTLATSSLLSNLINDQLQSDMAYVMDHNVESIIQILENKFDFVFFTGSEKTGTKIAQSIAKYHTPSVLELGGKCPVIIDNSVVLGKIVSRIMSAKLLNAGQTCIAPDYVCVPKGQGSKFKELCQKYIEITLPNLDDFPKIITYNHYQRIKNYIAAHKSDIENECKIYPQVIDATWSDQVMQDEIFGPVLPIIEYENIDELIDVINSKNQPLATYLFTKNNDLINKISQKIKTGGLVVNDLLVQLVSNNLPFGGVGSSGNGRSHGFEGFKQFSNIISCYHRKRFALSLTEHPYTDFKEKIFRKIFK</sequence>
<evidence type="ECO:0000256" key="4">
    <source>
        <dbReference type="PIRSR" id="PIRSR036492-1"/>
    </source>
</evidence>
<feature type="active site" evidence="4">
    <location>
        <position position="221"/>
    </location>
</feature>
<dbReference type="InterPro" id="IPR016163">
    <property type="entry name" value="Ald_DH_C"/>
</dbReference>
<proteinExistence type="inferred from homology"/>
<dbReference type="OrthoDB" id="9762913at2"/>
<evidence type="ECO:0000313" key="6">
    <source>
        <dbReference type="EMBL" id="TQC54059.1"/>
    </source>
</evidence>
<dbReference type="PIRSF" id="PIRSF036492">
    <property type="entry name" value="ALDH"/>
    <property type="match status" value="1"/>
</dbReference>
<gene>
    <name evidence="6" type="ORF">E1I18_01200</name>
</gene>
<organism evidence="6 7">
    <name type="scientific">Mycoplasmopsis mucosicanis</name>
    <dbReference type="NCBI Taxonomy" id="458208"/>
    <lineage>
        <taxon>Bacteria</taxon>
        <taxon>Bacillati</taxon>
        <taxon>Mycoplasmatota</taxon>
        <taxon>Mycoplasmoidales</taxon>
        <taxon>Metamycoplasmataceae</taxon>
        <taxon>Mycoplasmopsis</taxon>
    </lineage>
</organism>
<evidence type="ECO:0000259" key="5">
    <source>
        <dbReference type="Pfam" id="PF00171"/>
    </source>
</evidence>
<comment type="caution">
    <text evidence="6">The sequence shown here is derived from an EMBL/GenBank/DDBJ whole genome shotgun (WGS) entry which is preliminary data.</text>
</comment>
<dbReference type="PANTHER" id="PTHR43570">
    <property type="entry name" value="ALDEHYDE DEHYDROGENASE"/>
    <property type="match status" value="1"/>
</dbReference>
<dbReference type="GO" id="GO:0004029">
    <property type="term" value="F:aldehyde dehydrogenase (NAD+) activity"/>
    <property type="evidence" value="ECO:0007669"/>
    <property type="project" value="TreeGrafter"/>
</dbReference>
<evidence type="ECO:0000256" key="1">
    <source>
        <dbReference type="ARBA" id="ARBA00009986"/>
    </source>
</evidence>
<keyword evidence="2 3" id="KW-0560">Oxidoreductase</keyword>
<feature type="active site" evidence="4">
    <location>
        <position position="255"/>
    </location>
</feature>
<comment type="similarity">
    <text evidence="1 3">Belongs to the aldehyde dehydrogenase family.</text>
</comment>
<evidence type="ECO:0000256" key="3">
    <source>
        <dbReference type="PIRNR" id="PIRNR036492"/>
    </source>
</evidence>
<dbReference type="SUPFAM" id="SSF53720">
    <property type="entry name" value="ALDH-like"/>
    <property type="match status" value="1"/>
</dbReference>
<name>A0A507SQI4_9BACT</name>